<dbReference type="InterPro" id="IPR036366">
    <property type="entry name" value="PGBDSf"/>
</dbReference>
<evidence type="ECO:0000256" key="2">
    <source>
        <dbReference type="SAM" id="Phobius"/>
    </source>
</evidence>
<accession>A0A930L8J8</accession>
<keyword evidence="2" id="KW-0472">Membrane</keyword>
<dbReference type="GO" id="GO:1990281">
    <property type="term" value="C:efflux pump complex"/>
    <property type="evidence" value="ECO:0007669"/>
    <property type="project" value="TreeGrafter"/>
</dbReference>
<evidence type="ECO:0000313" key="4">
    <source>
        <dbReference type="Proteomes" id="UP000713964"/>
    </source>
</evidence>
<evidence type="ECO:0008006" key="5">
    <source>
        <dbReference type="Google" id="ProtNLM"/>
    </source>
</evidence>
<keyword evidence="2" id="KW-1133">Transmembrane helix</keyword>
<dbReference type="PANTHER" id="PTHR30469">
    <property type="entry name" value="MULTIDRUG RESISTANCE PROTEIN MDTA"/>
    <property type="match status" value="1"/>
</dbReference>
<dbReference type="Gene3D" id="2.40.420.20">
    <property type="match status" value="1"/>
</dbReference>
<evidence type="ECO:0000256" key="1">
    <source>
        <dbReference type="SAM" id="MobiDB-lite"/>
    </source>
</evidence>
<sequence length="377" mass="39026">MTTHTKNQSQNSGHRFSERIARPRVLLLLAILAIGSLMLSFYLGTRYAATGPDPAVQAKTVIPVWAKVEERTVSEGLAIAGTTKAGETAPISARTNGEPVLVYQNQKPGNVLKAGDFIGIIGADPVFVLDGPLPLYRDLNLGDNGDDVLAFQKALNSAGYSTEQSGTVTEDTLDAVTRLHRAHLTGVPSEGVTSIARSNYAILPGGSHTVTAVAAVGQLISDGNPIASVETSEPYVESSVELAVANKLKVGDRVSLRTSTGSVEGTITSIGELQNDPSKGAAKSVRFSADDPSKLTPGQSASITSKGNTSTTLAVPTTAVRQDSQGTYVLVEKGGSSTATGKDAPATERVNVEVLRTAGGYAAINANLSAGQKVLVS</sequence>
<comment type="caution">
    <text evidence="3">The sequence shown here is derived from an EMBL/GenBank/DDBJ whole genome shotgun (WGS) entry which is preliminary data.</text>
</comment>
<proteinExistence type="predicted"/>
<evidence type="ECO:0000313" key="3">
    <source>
        <dbReference type="EMBL" id="MBF1658357.1"/>
    </source>
</evidence>
<feature type="transmembrane region" description="Helical" evidence="2">
    <location>
        <begin position="25"/>
        <end position="44"/>
    </location>
</feature>
<gene>
    <name evidence="3" type="ORF">HXO58_00790</name>
</gene>
<name>A0A930L8J8_9MICC</name>
<protein>
    <recommendedName>
        <fullName evidence="5">Peptidoglycan-binding protein</fullName>
    </recommendedName>
</protein>
<keyword evidence="2" id="KW-0812">Transmembrane</keyword>
<dbReference type="AlphaFoldDB" id="A0A930L8J8"/>
<dbReference type="InterPro" id="IPR036365">
    <property type="entry name" value="PGBD-like_sf"/>
</dbReference>
<dbReference type="GO" id="GO:0015562">
    <property type="term" value="F:efflux transmembrane transporter activity"/>
    <property type="evidence" value="ECO:0007669"/>
    <property type="project" value="TreeGrafter"/>
</dbReference>
<dbReference type="Gene3D" id="1.10.101.10">
    <property type="entry name" value="PGBD-like superfamily/PGBD"/>
    <property type="match status" value="1"/>
</dbReference>
<feature type="compositionally biased region" description="Polar residues" evidence="1">
    <location>
        <begin position="296"/>
        <end position="309"/>
    </location>
</feature>
<feature type="region of interest" description="Disordered" evidence="1">
    <location>
        <begin position="275"/>
        <end position="309"/>
    </location>
</feature>
<dbReference type="Proteomes" id="UP000713964">
    <property type="component" value="Unassembled WGS sequence"/>
</dbReference>
<dbReference type="EMBL" id="JABZXL010000001">
    <property type="protein sequence ID" value="MBF1658357.1"/>
    <property type="molecule type" value="Genomic_DNA"/>
</dbReference>
<dbReference type="SUPFAM" id="SSF47090">
    <property type="entry name" value="PGBD-like"/>
    <property type="match status" value="1"/>
</dbReference>
<organism evidence="3 4">
    <name type="scientific">Rothia mucilaginosa</name>
    <dbReference type="NCBI Taxonomy" id="43675"/>
    <lineage>
        <taxon>Bacteria</taxon>
        <taxon>Bacillati</taxon>
        <taxon>Actinomycetota</taxon>
        <taxon>Actinomycetes</taxon>
        <taxon>Micrococcales</taxon>
        <taxon>Micrococcaceae</taxon>
        <taxon>Rothia</taxon>
    </lineage>
</organism>
<reference evidence="3" key="1">
    <citation type="submission" date="2020-04" db="EMBL/GenBank/DDBJ databases">
        <title>Deep metagenomics examines the oral microbiome during advanced dental caries in children, revealing novel taxa and co-occurrences with host molecules.</title>
        <authorList>
            <person name="Baker J.L."/>
            <person name="Morton J.T."/>
            <person name="Dinis M."/>
            <person name="Alvarez R."/>
            <person name="Tran N.C."/>
            <person name="Knight R."/>
            <person name="Edlund A."/>
        </authorList>
    </citation>
    <scope>NUCLEOTIDE SEQUENCE</scope>
    <source>
        <strain evidence="3">JCVI_29_bin.11</strain>
    </source>
</reference>